<keyword evidence="1" id="KW-0732">Signal</keyword>
<keyword evidence="3" id="KW-1185">Reference proteome</keyword>
<feature type="signal peptide" evidence="1">
    <location>
        <begin position="1"/>
        <end position="22"/>
    </location>
</feature>
<gene>
    <name evidence="2" type="ORF">C882_2794</name>
</gene>
<dbReference type="Proteomes" id="UP000009881">
    <property type="component" value="Unassembled WGS sequence"/>
</dbReference>
<dbReference type="RefSeq" id="WP_009542785.1">
    <property type="nucleotide sequence ID" value="NZ_ANHY01000031.1"/>
</dbReference>
<evidence type="ECO:0000313" key="2">
    <source>
        <dbReference type="EMBL" id="EKV26359.1"/>
    </source>
</evidence>
<sequence length="152" mass="16560">MKKLIIAVAALAVAAPVAGAQAQTLNADVVRAAKCSGAIAGNALIDYFNDEDEDRFLNRVYPANYVLLDTLREEGLTNPDDVAVYDNLMAQTAGQFVSAAEEDIWSIEEWEYLIGCYDDILATMPVDPDRRVEAGARAATSTYLENVKILLE</sequence>
<evidence type="ECO:0000313" key="3">
    <source>
        <dbReference type="Proteomes" id="UP000009881"/>
    </source>
</evidence>
<dbReference type="EMBL" id="ANHY01000031">
    <property type="protein sequence ID" value="EKV26359.1"/>
    <property type="molecule type" value="Genomic_DNA"/>
</dbReference>
<dbReference type="AlphaFoldDB" id="K9GNR3"/>
<reference evidence="2 3" key="1">
    <citation type="journal article" date="2013" name="Genome Announc.">
        <title>Draft Genome Sequence of an Alphaproteobacterium, Caenispirillum salinarum AK4(T), Isolated from a Solar Saltern.</title>
        <authorList>
            <person name="Khatri I."/>
            <person name="Singh A."/>
            <person name="Korpole S."/>
            <person name="Pinnaka A.K."/>
            <person name="Subramanian S."/>
        </authorList>
    </citation>
    <scope>NUCLEOTIDE SEQUENCE [LARGE SCALE GENOMIC DNA]</scope>
    <source>
        <strain evidence="2 3">AK4</strain>
    </source>
</reference>
<feature type="chain" id="PRO_5003929521" evidence="1">
    <location>
        <begin position="23"/>
        <end position="152"/>
    </location>
</feature>
<proteinExistence type="predicted"/>
<name>K9GNR3_9PROT</name>
<evidence type="ECO:0000256" key="1">
    <source>
        <dbReference type="SAM" id="SignalP"/>
    </source>
</evidence>
<dbReference type="STRING" id="1238182.C882_2794"/>
<accession>K9GNR3</accession>
<organism evidence="2 3">
    <name type="scientific">Caenispirillum salinarum AK4</name>
    <dbReference type="NCBI Taxonomy" id="1238182"/>
    <lineage>
        <taxon>Bacteria</taxon>
        <taxon>Pseudomonadati</taxon>
        <taxon>Pseudomonadota</taxon>
        <taxon>Alphaproteobacteria</taxon>
        <taxon>Rhodospirillales</taxon>
        <taxon>Novispirillaceae</taxon>
        <taxon>Caenispirillum</taxon>
    </lineage>
</organism>
<protein>
    <submittedName>
        <fullName evidence="2">Uncharacterized protein</fullName>
    </submittedName>
</protein>
<comment type="caution">
    <text evidence="2">The sequence shown here is derived from an EMBL/GenBank/DDBJ whole genome shotgun (WGS) entry which is preliminary data.</text>
</comment>